<dbReference type="OMA" id="ELNMTEY"/>
<dbReference type="Proteomes" id="UP000029084">
    <property type="component" value="Chromosome"/>
</dbReference>
<feature type="domain" description="AMP-binding enzyme C-terminal" evidence="4">
    <location>
        <begin position="406"/>
        <end position="481"/>
    </location>
</feature>
<evidence type="ECO:0000313" key="5">
    <source>
        <dbReference type="EMBL" id="AIM27169.1"/>
    </source>
</evidence>
<evidence type="ECO:0000259" key="3">
    <source>
        <dbReference type="Pfam" id="PF00501"/>
    </source>
</evidence>
<dbReference type="Gene3D" id="3.40.50.12780">
    <property type="entry name" value="N-terminal domain of ligase-like"/>
    <property type="match status" value="1"/>
</dbReference>
<dbReference type="EMBL" id="CP012175">
    <property type="protein sequence ID" value="AKV80807.1"/>
    <property type="molecule type" value="Genomic_DNA"/>
</dbReference>
<dbReference type="PROSITE" id="PS00455">
    <property type="entry name" value="AMP_BINDING"/>
    <property type="match status" value="1"/>
</dbReference>
<dbReference type="Proteomes" id="UP000056255">
    <property type="component" value="Chromosome"/>
</dbReference>
<accession>A0A088E414</accession>
<reference evidence="13 14" key="2">
    <citation type="journal article" date="2015" name="Genome Announc.">
        <title>Complete Genome Sequences of Evolved Arsenate-Resistant Metallosphaera sedula Strains.</title>
        <authorList>
            <person name="Ai C."/>
            <person name="McCarthy S."/>
            <person name="Schackwitz W."/>
            <person name="Martin J."/>
            <person name="Lipzen A."/>
            <person name="Blum P."/>
        </authorList>
    </citation>
    <scope>NUCLEOTIDE SEQUENCE [LARGE SCALE GENOMIC DNA]</scope>
    <source>
        <strain evidence="8 14">ARS120-1</strain>
        <strain evidence="9 13">ARS120-2</strain>
        <strain evidence="6 16">ARS50-1</strain>
        <strain evidence="7 15">ARS50-2</strain>
    </source>
</reference>
<proteinExistence type="inferred from homology"/>
<evidence type="ECO:0000313" key="10">
    <source>
        <dbReference type="EMBL" id="AKV83049.1"/>
    </source>
</evidence>
<dbReference type="Proteomes" id="UP000068832">
    <property type="component" value="Chromosome"/>
</dbReference>
<dbReference type="GeneID" id="91755485"/>
<dbReference type="Gene3D" id="3.30.300.30">
    <property type="match status" value="1"/>
</dbReference>
<dbReference type="EMBL" id="CP012176">
    <property type="protein sequence ID" value="AKV83049.1"/>
    <property type="molecule type" value="Genomic_DNA"/>
</dbReference>
<evidence type="ECO:0000313" key="16">
    <source>
        <dbReference type="Proteomes" id="UP000068832"/>
    </source>
</evidence>
<reference evidence="5 11" key="1">
    <citation type="journal article" date="2014" name="J. Bacteriol.">
        <title>Role of an Archaeal PitA Transporter in the Copper and Arsenic Resistance of Metallosphaera sedula, an Extreme Thermoacidophile.</title>
        <authorList>
            <person name="McCarthy S."/>
            <person name="Ai C."/>
            <person name="Wheaton G."/>
            <person name="Tevatia R."/>
            <person name="Eckrich V."/>
            <person name="Kelly R."/>
            <person name="Blum P."/>
        </authorList>
    </citation>
    <scope>NUCLEOTIDE SEQUENCE [LARGE SCALE GENOMIC DNA]</scope>
    <source>
        <strain evidence="5 11">CuR1</strain>
    </source>
</reference>
<dbReference type="EMBL" id="CP012174">
    <property type="protein sequence ID" value="AKV78562.1"/>
    <property type="molecule type" value="Genomic_DNA"/>
</dbReference>
<evidence type="ECO:0000313" key="8">
    <source>
        <dbReference type="EMBL" id="AKV78562.1"/>
    </source>
</evidence>
<evidence type="ECO:0000313" key="13">
    <source>
        <dbReference type="Proteomes" id="UP000061362"/>
    </source>
</evidence>
<evidence type="ECO:0000313" key="14">
    <source>
        <dbReference type="Proteomes" id="UP000062398"/>
    </source>
</evidence>
<protein>
    <submittedName>
        <fullName evidence="5 6">AMP-dependent synthetase</fullName>
    </submittedName>
</protein>
<dbReference type="EMBL" id="CP012173">
    <property type="protein sequence ID" value="AKV76311.1"/>
    <property type="molecule type" value="Genomic_DNA"/>
</dbReference>
<dbReference type="InterPro" id="IPR045851">
    <property type="entry name" value="AMP-bd_C_sf"/>
</dbReference>
<dbReference type="GO" id="GO:0031956">
    <property type="term" value="F:medium-chain fatty acid-CoA ligase activity"/>
    <property type="evidence" value="ECO:0007669"/>
    <property type="project" value="TreeGrafter"/>
</dbReference>
<keyword evidence="2 5" id="KW-0436">Ligase</keyword>
<dbReference type="PANTHER" id="PTHR43201:SF5">
    <property type="entry name" value="MEDIUM-CHAIN ACYL-COA LIGASE ACSF2, MITOCHONDRIAL"/>
    <property type="match status" value="1"/>
</dbReference>
<dbReference type="EMBL" id="CP008822">
    <property type="protein sequence ID" value="AIM27169.1"/>
    <property type="molecule type" value="Genomic_DNA"/>
</dbReference>
<dbReference type="RefSeq" id="WP_012020970.1">
    <property type="nucleotide sequence ID" value="NZ_CP008822.1"/>
</dbReference>
<dbReference type="GO" id="GO:0006631">
    <property type="term" value="P:fatty acid metabolic process"/>
    <property type="evidence" value="ECO:0007669"/>
    <property type="project" value="TreeGrafter"/>
</dbReference>
<sequence length="498" mass="55781">MIRGPILPDLRPRTQSDILESSGEGVAINFLGNRISYPELRGMVESVSSQLEIGRGDVVILSTQNIPQFVIAEYAVWRKGGIVLPVNPSYTQAELDYLARDSGAKLVIASCESNVPSNLPVIRTNPHTFHKVEGWNIPDCEEELNLKSGRGDRVNYSPQEVAVLMYTSGTTGKPKGVPITHSNLYASSLIYVRWFQFTGRDKVLGIAPFFHVTGQVFHVTTPVMAGSQIVATFRFDPRSALRTVQEERTTVTMSVATAYRAMLNSYSGEDLTSMRLWSSGGMPMPRALEEEWKRLTGSWIYMAWGLTETTSPATLWPYPYSGELPVNEMGVVSSGMPVYNTEIELEDGELLVRGPQVVKGYWKQEEFKDGWLHTGDIGEIRDGWVYVIDRKKDVIVTSGFKVMPREVEEVLHLHPGVDEAVVVGIPDEYRGERVVAFVKPRPGAKLNLEELKEFCRTRLAPYKVPREIRLVDEIPKTGSGKIMRRAFKEERSPSHSNS</sequence>
<evidence type="ECO:0000313" key="15">
    <source>
        <dbReference type="Proteomes" id="UP000062475"/>
    </source>
</evidence>
<dbReference type="Pfam" id="PF13193">
    <property type="entry name" value="AMP-binding_C"/>
    <property type="match status" value="1"/>
</dbReference>
<feature type="domain" description="AMP-dependent synthetase/ligase" evidence="3">
    <location>
        <begin position="24"/>
        <end position="362"/>
    </location>
</feature>
<dbReference type="Pfam" id="PF00501">
    <property type="entry name" value="AMP-binding"/>
    <property type="match status" value="1"/>
</dbReference>
<evidence type="ECO:0000256" key="1">
    <source>
        <dbReference type="ARBA" id="ARBA00006432"/>
    </source>
</evidence>
<organism evidence="5 11">
    <name type="scientific">Metallosphaera sedula</name>
    <dbReference type="NCBI Taxonomy" id="43687"/>
    <lineage>
        <taxon>Archaea</taxon>
        <taxon>Thermoproteota</taxon>
        <taxon>Thermoprotei</taxon>
        <taxon>Sulfolobales</taxon>
        <taxon>Sulfolobaceae</taxon>
        <taxon>Metallosphaera</taxon>
    </lineage>
</organism>
<evidence type="ECO:0000313" key="12">
    <source>
        <dbReference type="Proteomes" id="UP000056255"/>
    </source>
</evidence>
<dbReference type="AlphaFoldDB" id="A0A088E414"/>
<gene>
    <name evidence="5" type="ORF">HA72_1015</name>
    <name evidence="6" type="ORF">MsedA_1028</name>
    <name evidence="7" type="ORF">MsedB_1030</name>
    <name evidence="8" type="ORF">MsedC_1028</name>
    <name evidence="9" type="ORF">MsedD_1029</name>
    <name evidence="10" type="ORF">MsedE_1030</name>
</gene>
<dbReference type="EMBL" id="CP012172">
    <property type="protein sequence ID" value="AKV74071.1"/>
    <property type="molecule type" value="Genomic_DNA"/>
</dbReference>
<dbReference type="PANTHER" id="PTHR43201">
    <property type="entry name" value="ACYL-COA SYNTHETASE"/>
    <property type="match status" value="1"/>
</dbReference>
<comment type="similarity">
    <text evidence="1">Belongs to the ATP-dependent AMP-binding enzyme family.</text>
</comment>
<evidence type="ECO:0000313" key="6">
    <source>
        <dbReference type="EMBL" id="AKV74071.1"/>
    </source>
</evidence>
<dbReference type="FunFam" id="3.30.300.30:FF:000008">
    <property type="entry name" value="2,3-dihydroxybenzoate-AMP ligase"/>
    <property type="match status" value="1"/>
</dbReference>
<dbReference type="OrthoDB" id="193284at2157"/>
<dbReference type="Proteomes" id="UP000062398">
    <property type="component" value="Chromosome"/>
</dbReference>
<evidence type="ECO:0000313" key="11">
    <source>
        <dbReference type="Proteomes" id="UP000029084"/>
    </source>
</evidence>
<evidence type="ECO:0000256" key="2">
    <source>
        <dbReference type="ARBA" id="ARBA00022598"/>
    </source>
</evidence>
<reference evidence="10 12" key="3">
    <citation type="submission" date="2015-07" db="EMBL/GenBank/DDBJ databases">
        <title>Physiological, transcriptional responses and genome re-sequencing of acid resistant extremely thermoacidophilic Metallosphaera sedula SARC-M1.</title>
        <authorList>
            <person name="Ai C."/>
            <person name="McCarthy S."/>
            <person name="Eckrich V."/>
            <person name="Rudrappa D."/>
            <person name="Qiu G."/>
            <person name="Blum P."/>
        </authorList>
    </citation>
    <scope>NUCLEOTIDE SEQUENCE [LARGE SCALE GENOMIC DNA]</scope>
    <source>
        <strain evidence="10 12">SARC-M1</strain>
    </source>
</reference>
<dbReference type="SUPFAM" id="SSF56801">
    <property type="entry name" value="Acetyl-CoA synthetase-like"/>
    <property type="match status" value="1"/>
</dbReference>
<dbReference type="InterPro" id="IPR000873">
    <property type="entry name" value="AMP-dep_synth/lig_dom"/>
</dbReference>
<dbReference type="Proteomes" id="UP000062475">
    <property type="component" value="Chromosome"/>
</dbReference>
<dbReference type="Proteomes" id="UP000061362">
    <property type="component" value="Chromosome"/>
</dbReference>
<dbReference type="InterPro" id="IPR020845">
    <property type="entry name" value="AMP-binding_CS"/>
</dbReference>
<name>A0A088E414_9CREN</name>
<dbReference type="InterPro" id="IPR025110">
    <property type="entry name" value="AMP-bd_C"/>
</dbReference>
<evidence type="ECO:0000313" key="7">
    <source>
        <dbReference type="EMBL" id="AKV76311.1"/>
    </source>
</evidence>
<evidence type="ECO:0000259" key="4">
    <source>
        <dbReference type="Pfam" id="PF13193"/>
    </source>
</evidence>
<evidence type="ECO:0000313" key="9">
    <source>
        <dbReference type="EMBL" id="AKV80807.1"/>
    </source>
</evidence>
<dbReference type="InterPro" id="IPR042099">
    <property type="entry name" value="ANL_N_sf"/>
</dbReference>
<dbReference type="PATRIC" id="fig|43687.5.peg.1050"/>